<dbReference type="GO" id="GO:0016887">
    <property type="term" value="F:ATP hydrolysis activity"/>
    <property type="evidence" value="ECO:0007669"/>
    <property type="project" value="InterPro"/>
</dbReference>
<dbReference type="NCBIfam" id="TIGR03410">
    <property type="entry name" value="urea_trans_UrtE"/>
    <property type="match status" value="1"/>
</dbReference>
<evidence type="ECO:0000256" key="1">
    <source>
        <dbReference type="ARBA" id="ARBA00005417"/>
    </source>
</evidence>
<dbReference type="GO" id="GO:0005524">
    <property type="term" value="F:ATP binding"/>
    <property type="evidence" value="ECO:0007669"/>
    <property type="project" value="UniProtKB-KW"/>
</dbReference>
<evidence type="ECO:0000256" key="3">
    <source>
        <dbReference type="ARBA" id="ARBA00022741"/>
    </source>
</evidence>
<evidence type="ECO:0000259" key="7">
    <source>
        <dbReference type="PROSITE" id="PS50893"/>
    </source>
</evidence>
<keyword evidence="3" id="KW-0547">Nucleotide-binding</keyword>
<dbReference type="InterPro" id="IPR003593">
    <property type="entry name" value="AAA+_ATPase"/>
</dbReference>
<dbReference type="PROSITE" id="PS50893">
    <property type="entry name" value="ABC_TRANSPORTER_2"/>
    <property type="match status" value="1"/>
</dbReference>
<dbReference type="GO" id="GO:0015807">
    <property type="term" value="P:L-amino acid transport"/>
    <property type="evidence" value="ECO:0007669"/>
    <property type="project" value="TreeGrafter"/>
</dbReference>
<protein>
    <submittedName>
        <fullName evidence="8">Amino acid/amide ABC transporter ATP-binding protein 2, HAAT family</fullName>
    </submittedName>
</protein>
<evidence type="ECO:0000256" key="5">
    <source>
        <dbReference type="ARBA" id="ARBA00022970"/>
    </source>
</evidence>
<dbReference type="GO" id="GO:0015658">
    <property type="term" value="F:branched-chain amino acid transmembrane transporter activity"/>
    <property type="evidence" value="ECO:0007669"/>
    <property type="project" value="TreeGrafter"/>
</dbReference>
<dbReference type="OrthoDB" id="9776369at2"/>
<dbReference type="InterPro" id="IPR003439">
    <property type="entry name" value="ABC_transporter-like_ATP-bd"/>
</dbReference>
<dbReference type="Proteomes" id="UP000190675">
    <property type="component" value="Chromosome I"/>
</dbReference>
<evidence type="ECO:0000313" key="8">
    <source>
        <dbReference type="EMBL" id="SHG44568.1"/>
    </source>
</evidence>
<feature type="domain" description="ABC transporter" evidence="7">
    <location>
        <begin position="5"/>
        <end position="234"/>
    </location>
</feature>
<dbReference type="InterPro" id="IPR052156">
    <property type="entry name" value="BCAA_Transport_ATP-bd_LivF"/>
</dbReference>
<evidence type="ECO:0000256" key="4">
    <source>
        <dbReference type="ARBA" id="ARBA00022840"/>
    </source>
</evidence>
<dbReference type="InterPro" id="IPR017780">
    <property type="entry name" value="ABC_transptr_urea_ATP-bd_UrtE"/>
</dbReference>
<gene>
    <name evidence="8" type="ORF">SAMN05444169_2508</name>
</gene>
<dbReference type="InterPro" id="IPR027417">
    <property type="entry name" value="P-loop_NTPase"/>
</dbReference>
<dbReference type="RefSeq" id="WP_079566239.1">
    <property type="nucleotide sequence ID" value="NZ_LT670818.1"/>
</dbReference>
<dbReference type="EMBL" id="LT670818">
    <property type="protein sequence ID" value="SHG44568.1"/>
    <property type="molecule type" value="Genomic_DNA"/>
</dbReference>
<dbReference type="AlphaFoldDB" id="A0A1M5JVL7"/>
<proteinExistence type="inferred from homology"/>
<dbReference type="Pfam" id="PF00005">
    <property type="entry name" value="ABC_tran"/>
    <property type="match status" value="1"/>
</dbReference>
<organism evidence="8 9">
    <name type="scientific">Bradyrhizobium erythrophlei</name>
    <dbReference type="NCBI Taxonomy" id="1437360"/>
    <lineage>
        <taxon>Bacteria</taxon>
        <taxon>Pseudomonadati</taxon>
        <taxon>Pseudomonadota</taxon>
        <taxon>Alphaproteobacteria</taxon>
        <taxon>Hyphomicrobiales</taxon>
        <taxon>Nitrobacteraceae</taxon>
        <taxon>Bradyrhizobium</taxon>
    </lineage>
</organism>
<dbReference type="SMART" id="SM00382">
    <property type="entry name" value="AAA"/>
    <property type="match status" value="1"/>
</dbReference>
<dbReference type="Gene3D" id="3.40.50.300">
    <property type="entry name" value="P-loop containing nucleotide triphosphate hydrolases"/>
    <property type="match status" value="1"/>
</dbReference>
<keyword evidence="4 8" id="KW-0067">ATP-binding</keyword>
<dbReference type="PANTHER" id="PTHR43820:SF5">
    <property type="entry name" value="HIGH-AFFINITY BRANCHED-CHAIN AMINO ACID TRANSPORT ATP-BINDING PROTEIN"/>
    <property type="match status" value="1"/>
</dbReference>
<dbReference type="PANTHER" id="PTHR43820">
    <property type="entry name" value="HIGH-AFFINITY BRANCHED-CHAIN AMINO ACID TRANSPORT ATP-BINDING PROTEIN LIVF"/>
    <property type="match status" value="1"/>
</dbReference>
<keyword evidence="5" id="KW-0029">Amino-acid transport</keyword>
<dbReference type="CDD" id="cd03224">
    <property type="entry name" value="ABC_TM1139_LivF_branched"/>
    <property type="match status" value="1"/>
</dbReference>
<dbReference type="SUPFAM" id="SSF52540">
    <property type="entry name" value="P-loop containing nucleoside triphosphate hydrolases"/>
    <property type="match status" value="1"/>
</dbReference>
<comment type="similarity">
    <text evidence="1">Belongs to the ABC transporter superfamily.</text>
</comment>
<accession>A0A1M5JVL7</accession>
<keyword evidence="2" id="KW-0813">Transport</keyword>
<name>A0A1M5JVL7_9BRAD</name>
<reference evidence="8 9" key="1">
    <citation type="submission" date="2016-11" db="EMBL/GenBank/DDBJ databases">
        <authorList>
            <person name="Jaros S."/>
            <person name="Januszkiewicz K."/>
            <person name="Wedrychowicz H."/>
        </authorList>
    </citation>
    <scope>NUCLEOTIDE SEQUENCE [LARGE SCALE GENOMIC DNA]</scope>
    <source>
        <strain evidence="8 9">GAS242</strain>
    </source>
</reference>
<evidence type="ECO:0000256" key="6">
    <source>
        <dbReference type="ARBA" id="ARBA00024722"/>
    </source>
</evidence>
<sequence length="234" mass="25700">MSTLLAMDRVTSYYGKTPILKDFSLRLEQGKCLCVLGRNGVGKTTLMRTIMGLTDRSSGNIEIDGQEIGEAPTHERAKLGIGYVPQGRGILSEFTVRENIMLGTFARRTDDSEIPEVCLRLFPYLKSNLDRRAGLLSGGQKQQLAVARALAVGPKVLLLDEPTEGIQPNIVHEIGETLRMLNKELGITLLLTEQHIKVAKRLGDDFLMVDNGRVAAAGPIDALDDDIIHKHLTI</sequence>
<evidence type="ECO:0000256" key="2">
    <source>
        <dbReference type="ARBA" id="ARBA00022448"/>
    </source>
</evidence>
<evidence type="ECO:0000313" key="9">
    <source>
        <dbReference type="Proteomes" id="UP000190675"/>
    </source>
</evidence>
<comment type="function">
    <text evidence="6">Involved in beta-(1--&gt;2)glucan export. Transmembrane domains (TMD) form a pore in the inner membrane and the ATP-binding domain (NBD) is responsible for energy generation.</text>
</comment>